<dbReference type="InterPro" id="IPR036259">
    <property type="entry name" value="MFS_trans_sf"/>
</dbReference>
<dbReference type="InterPro" id="IPR020846">
    <property type="entry name" value="MFS_dom"/>
</dbReference>
<keyword evidence="3" id="KW-0472">Membrane</keyword>
<feature type="transmembrane region" description="Helical" evidence="3">
    <location>
        <begin position="143"/>
        <end position="163"/>
    </location>
</feature>
<dbReference type="InterPro" id="IPR011701">
    <property type="entry name" value="MFS"/>
</dbReference>
<dbReference type="GO" id="GO:0016020">
    <property type="term" value="C:membrane"/>
    <property type="evidence" value="ECO:0007669"/>
    <property type="project" value="UniProtKB-SubCell"/>
</dbReference>
<gene>
    <name evidence="5" type="ORF">SISNIDRAFT_453338</name>
</gene>
<dbReference type="PANTHER" id="PTHR11360:SF234">
    <property type="entry name" value="MFS-TYPE TRANSPORTER DBAD-RELATED"/>
    <property type="match status" value="1"/>
</dbReference>
<dbReference type="GO" id="GO:0022857">
    <property type="term" value="F:transmembrane transporter activity"/>
    <property type="evidence" value="ECO:0007669"/>
    <property type="project" value="InterPro"/>
</dbReference>
<feature type="transmembrane region" description="Helical" evidence="3">
    <location>
        <begin position="260"/>
        <end position="283"/>
    </location>
</feature>
<feature type="transmembrane region" description="Helical" evidence="3">
    <location>
        <begin position="289"/>
        <end position="308"/>
    </location>
</feature>
<keyword evidence="3" id="KW-0812">Transmembrane</keyword>
<sequence>MSRVSIISRKTTLSTVQESKGKLVDDQVLDEQNEPDVDTDGGLEGWLTVLGAFLVQVVNMGHATGFAAYEEFYKTDYLDQVSSSGISWIGSTQVSLLSAMSLVSGPLFDKGYFRYMMSGSSVFYALCNFMLSLAHRNKFYQVYLPQGLGLGLAMGFVYSPTMAVVSRHFHRRRSFAIGLVASGSSMGGVLYPIMLNHLFKSVGFRKAVLINASMNTTLLAIANFLIHEYPKLSASKTLELKSRSARRPIFVWSFFRELPYMLMVIGLCISAFGFFFPTVYIQLFAVTKGLPAGFAFYVPSILNGAAFFGRIVPNYFADRLGIFTMVLPCLAAMCGTIFALIPAHTAGGVAAVAAVYGFFWGAYAALTPAALASLAKNNEEVGARVGVGISFTAISLLGGLPISGALLTNQNHWTPPVLFSGLTIIIGTACWIACRVLLLREKSRAKAPDSEMPEMIMSEPRLDIDAPVS</sequence>
<dbReference type="EMBL" id="KV419404">
    <property type="protein sequence ID" value="KZS94426.1"/>
    <property type="molecule type" value="Genomic_DNA"/>
</dbReference>
<comment type="similarity">
    <text evidence="2">Belongs to the major facilitator superfamily. Monocarboxylate porter (TC 2.A.1.13) family.</text>
</comment>
<name>A0A164VSI0_9AGAM</name>
<dbReference type="Gene3D" id="1.20.1250.20">
    <property type="entry name" value="MFS general substrate transporter like domains"/>
    <property type="match status" value="2"/>
</dbReference>
<feature type="transmembrane region" description="Helical" evidence="3">
    <location>
        <begin position="320"/>
        <end position="341"/>
    </location>
</feature>
<dbReference type="AlphaFoldDB" id="A0A164VSI0"/>
<keyword evidence="6" id="KW-1185">Reference proteome</keyword>
<feature type="domain" description="Major facilitator superfamily (MFS) profile" evidence="4">
    <location>
        <begin position="45"/>
        <end position="445"/>
    </location>
</feature>
<proteinExistence type="inferred from homology"/>
<accession>A0A164VSI0</accession>
<evidence type="ECO:0000256" key="3">
    <source>
        <dbReference type="SAM" id="Phobius"/>
    </source>
</evidence>
<feature type="transmembrane region" description="Helical" evidence="3">
    <location>
        <begin position="353"/>
        <end position="375"/>
    </location>
</feature>
<dbReference type="InterPro" id="IPR050327">
    <property type="entry name" value="Proton-linked_MCT"/>
</dbReference>
<organism evidence="5 6">
    <name type="scientific">Sistotremastrum niveocremeum HHB9708</name>
    <dbReference type="NCBI Taxonomy" id="1314777"/>
    <lineage>
        <taxon>Eukaryota</taxon>
        <taxon>Fungi</taxon>
        <taxon>Dikarya</taxon>
        <taxon>Basidiomycota</taxon>
        <taxon>Agaricomycotina</taxon>
        <taxon>Agaricomycetes</taxon>
        <taxon>Sistotremastrales</taxon>
        <taxon>Sistotremastraceae</taxon>
        <taxon>Sertulicium</taxon>
        <taxon>Sertulicium niveocremeum</taxon>
    </lineage>
</organism>
<keyword evidence="3" id="KW-1133">Transmembrane helix</keyword>
<feature type="transmembrane region" description="Helical" evidence="3">
    <location>
        <begin position="112"/>
        <end position="131"/>
    </location>
</feature>
<evidence type="ECO:0000256" key="2">
    <source>
        <dbReference type="ARBA" id="ARBA00006727"/>
    </source>
</evidence>
<dbReference type="Pfam" id="PF07690">
    <property type="entry name" value="MFS_1"/>
    <property type="match status" value="1"/>
</dbReference>
<dbReference type="Proteomes" id="UP000076722">
    <property type="component" value="Unassembled WGS sequence"/>
</dbReference>
<feature type="transmembrane region" description="Helical" evidence="3">
    <location>
        <begin position="418"/>
        <end position="438"/>
    </location>
</feature>
<feature type="transmembrane region" description="Helical" evidence="3">
    <location>
        <begin position="175"/>
        <end position="195"/>
    </location>
</feature>
<evidence type="ECO:0000256" key="1">
    <source>
        <dbReference type="ARBA" id="ARBA00004141"/>
    </source>
</evidence>
<dbReference type="OrthoDB" id="6499973at2759"/>
<dbReference type="PANTHER" id="PTHR11360">
    <property type="entry name" value="MONOCARBOXYLATE TRANSPORTER"/>
    <property type="match status" value="1"/>
</dbReference>
<protein>
    <submittedName>
        <fullName evidence="5">MFS general substrate transporter</fullName>
    </submittedName>
</protein>
<evidence type="ECO:0000313" key="6">
    <source>
        <dbReference type="Proteomes" id="UP000076722"/>
    </source>
</evidence>
<dbReference type="PROSITE" id="PS50850">
    <property type="entry name" value="MFS"/>
    <property type="match status" value="1"/>
</dbReference>
<comment type="subcellular location">
    <subcellularLocation>
        <location evidence="1">Membrane</location>
        <topology evidence="1">Multi-pass membrane protein</topology>
    </subcellularLocation>
</comment>
<evidence type="ECO:0000259" key="4">
    <source>
        <dbReference type="PROSITE" id="PS50850"/>
    </source>
</evidence>
<dbReference type="SUPFAM" id="SSF103473">
    <property type="entry name" value="MFS general substrate transporter"/>
    <property type="match status" value="1"/>
</dbReference>
<evidence type="ECO:0000313" key="5">
    <source>
        <dbReference type="EMBL" id="KZS94426.1"/>
    </source>
</evidence>
<feature type="transmembrane region" description="Helical" evidence="3">
    <location>
        <begin position="387"/>
        <end position="406"/>
    </location>
</feature>
<reference evidence="5 6" key="1">
    <citation type="journal article" date="2016" name="Mol. Biol. Evol.">
        <title>Comparative Genomics of Early-Diverging Mushroom-Forming Fungi Provides Insights into the Origins of Lignocellulose Decay Capabilities.</title>
        <authorList>
            <person name="Nagy L.G."/>
            <person name="Riley R."/>
            <person name="Tritt A."/>
            <person name="Adam C."/>
            <person name="Daum C."/>
            <person name="Floudas D."/>
            <person name="Sun H."/>
            <person name="Yadav J.S."/>
            <person name="Pangilinan J."/>
            <person name="Larsson K.H."/>
            <person name="Matsuura K."/>
            <person name="Barry K."/>
            <person name="Labutti K."/>
            <person name="Kuo R."/>
            <person name="Ohm R.A."/>
            <person name="Bhattacharya S.S."/>
            <person name="Shirouzu T."/>
            <person name="Yoshinaga Y."/>
            <person name="Martin F.M."/>
            <person name="Grigoriev I.V."/>
            <person name="Hibbett D.S."/>
        </authorList>
    </citation>
    <scope>NUCLEOTIDE SEQUENCE [LARGE SCALE GENOMIC DNA]</scope>
    <source>
        <strain evidence="5 6">HHB9708</strain>
    </source>
</reference>
<feature type="transmembrane region" description="Helical" evidence="3">
    <location>
        <begin position="207"/>
        <end position="226"/>
    </location>
</feature>